<dbReference type="EMBL" id="CP048685">
    <property type="protein sequence ID" value="QPJ63095.1"/>
    <property type="molecule type" value="Genomic_DNA"/>
</dbReference>
<sequence length="163" mass="17800">MVKYLIVIVTLLALAGCSSVLSDRVLEAQPSVSFATVRENPDQSTGKLVVVGGRLLGIHQVDGISYLEVLEHPLDSRLRPADADVSAGRFLIQMAGQPDPQVWSRDRLVTLAGKVVGVQSRALGQTSYTYPILNLEEVHLWPIEDYYYSRPLSTFSIGGGLSF</sequence>
<dbReference type="Pfam" id="PF03843">
    <property type="entry name" value="Slp"/>
    <property type="match status" value="1"/>
</dbReference>
<dbReference type="Proteomes" id="UP000594688">
    <property type="component" value="Chromosome"/>
</dbReference>
<organism evidence="1 2">
    <name type="scientific">Candidatus Nitronauta litoralis</name>
    <dbReference type="NCBI Taxonomy" id="2705533"/>
    <lineage>
        <taxon>Bacteria</taxon>
        <taxon>Pseudomonadati</taxon>
        <taxon>Nitrospinota/Tectimicrobiota group</taxon>
        <taxon>Nitrospinota</taxon>
        <taxon>Nitrospinia</taxon>
        <taxon>Nitrospinales</taxon>
        <taxon>Nitrospinaceae</taxon>
        <taxon>Candidatus Nitronauta</taxon>
    </lineage>
</organism>
<dbReference type="KEGG" id="nli:G3M70_14915"/>
<accession>A0A7T0G112</accession>
<dbReference type="GO" id="GO:0019867">
    <property type="term" value="C:outer membrane"/>
    <property type="evidence" value="ECO:0007669"/>
    <property type="project" value="InterPro"/>
</dbReference>
<evidence type="ECO:0000313" key="2">
    <source>
        <dbReference type="Proteomes" id="UP000594688"/>
    </source>
</evidence>
<protein>
    <recommendedName>
        <fullName evidence="3">Outer membrane lipoprotein Slp</fullName>
    </recommendedName>
</protein>
<proteinExistence type="predicted"/>
<dbReference type="AlphaFoldDB" id="A0A7T0G112"/>
<dbReference type="PANTHER" id="PTHR37530:SF1">
    <property type="entry name" value="OUTER MEMBRANE PROTEIN SLP"/>
    <property type="match status" value="1"/>
</dbReference>
<evidence type="ECO:0008006" key="3">
    <source>
        <dbReference type="Google" id="ProtNLM"/>
    </source>
</evidence>
<reference evidence="1 2" key="1">
    <citation type="submission" date="2020-02" db="EMBL/GenBank/DDBJ databases">
        <title>Genomic and physiological characterization of two novel Nitrospinaceae genera.</title>
        <authorList>
            <person name="Mueller A.J."/>
            <person name="Jung M.-Y."/>
            <person name="Strachan C.R."/>
            <person name="Herbold C.W."/>
            <person name="Kirkegaard R.H."/>
            <person name="Daims H."/>
        </authorList>
    </citation>
    <scope>NUCLEOTIDE SEQUENCE [LARGE SCALE GENOMIC DNA]</scope>
    <source>
        <strain evidence="1">EB</strain>
    </source>
</reference>
<dbReference type="PIRSF" id="PIRSF004982">
    <property type="entry name" value="SlP"/>
    <property type="match status" value="1"/>
</dbReference>
<gene>
    <name evidence="1" type="ORF">G3M70_14915</name>
</gene>
<dbReference type="PROSITE" id="PS51257">
    <property type="entry name" value="PROKAR_LIPOPROTEIN"/>
    <property type="match status" value="1"/>
</dbReference>
<dbReference type="InterPro" id="IPR004658">
    <property type="entry name" value="OMP_Slp"/>
</dbReference>
<evidence type="ECO:0000313" key="1">
    <source>
        <dbReference type="EMBL" id="QPJ63095.1"/>
    </source>
</evidence>
<name>A0A7T0G112_9BACT</name>
<dbReference type="PANTHER" id="PTHR37530">
    <property type="entry name" value="OUTER MEMBRANE PROTEIN SLP"/>
    <property type="match status" value="1"/>
</dbReference>